<organism evidence="2 3">
    <name type="scientific">Carpediemonas membranifera</name>
    <dbReference type="NCBI Taxonomy" id="201153"/>
    <lineage>
        <taxon>Eukaryota</taxon>
        <taxon>Metamonada</taxon>
        <taxon>Carpediemonas-like organisms</taxon>
        <taxon>Carpediemonas</taxon>
    </lineage>
</organism>
<dbReference type="EMBL" id="JAHDYR010000015">
    <property type="protein sequence ID" value="KAG9394466.1"/>
    <property type="molecule type" value="Genomic_DNA"/>
</dbReference>
<protein>
    <submittedName>
        <fullName evidence="2">Uncharacterized protein</fullName>
    </submittedName>
</protein>
<feature type="compositionally biased region" description="Polar residues" evidence="1">
    <location>
        <begin position="1"/>
        <end position="21"/>
    </location>
</feature>
<dbReference type="AlphaFoldDB" id="A0A8J6E2L3"/>
<name>A0A8J6E2L3_9EUKA</name>
<gene>
    <name evidence="2" type="ORF">J8273_4131</name>
</gene>
<proteinExistence type="predicted"/>
<evidence type="ECO:0000313" key="2">
    <source>
        <dbReference type="EMBL" id="KAG9394466.1"/>
    </source>
</evidence>
<reference evidence="2" key="1">
    <citation type="submission" date="2021-05" db="EMBL/GenBank/DDBJ databases">
        <title>A free-living protist that lacks canonical eukaryotic 1 DNA replication and segregation systems.</title>
        <authorList>
            <person name="Salas-Leiva D.E."/>
            <person name="Tromer E.C."/>
            <person name="Curtis B.A."/>
            <person name="Jerlstrom-Hultqvist J."/>
            <person name="Kolisko M."/>
            <person name="Yi Z."/>
            <person name="Salas-Leiva J.S."/>
            <person name="Gallot-Lavallee L."/>
            <person name="Kops G.J.P.L."/>
            <person name="Archibald J.M."/>
            <person name="Simpson A.G.B."/>
            <person name="Roger A.J."/>
        </authorList>
    </citation>
    <scope>NUCLEOTIDE SEQUENCE</scope>
    <source>
        <strain evidence="2">BICM</strain>
    </source>
</reference>
<keyword evidence="3" id="KW-1185">Reference proteome</keyword>
<accession>A0A8J6E2L3</accession>
<feature type="region of interest" description="Disordered" evidence="1">
    <location>
        <begin position="1"/>
        <end position="22"/>
    </location>
</feature>
<evidence type="ECO:0000313" key="3">
    <source>
        <dbReference type="Proteomes" id="UP000717585"/>
    </source>
</evidence>
<sequence>MSFSSAVSRESPSLCNGSPGTVTDHADSLIGPGLRSTAMRIATRQQRALVIMTFLRSLTCERRTIYQKMQTLQGRRYARLVQYIREHGGELPQNPIAEFADLPWPTNRQAILYRHGWTRHHHRPIPPPVAAPEETVLNEVSPPEVASPVIVCHNTDTTNRAGMHWKSMTTHWMRQWPAMAGSSIRGIHGQ</sequence>
<comment type="caution">
    <text evidence="2">The sequence shown here is derived from an EMBL/GenBank/DDBJ whole genome shotgun (WGS) entry which is preliminary data.</text>
</comment>
<dbReference type="Proteomes" id="UP000717585">
    <property type="component" value="Unassembled WGS sequence"/>
</dbReference>
<evidence type="ECO:0000256" key="1">
    <source>
        <dbReference type="SAM" id="MobiDB-lite"/>
    </source>
</evidence>